<dbReference type="SUPFAM" id="SSF51905">
    <property type="entry name" value="FAD/NAD(P)-binding domain"/>
    <property type="match status" value="1"/>
</dbReference>
<evidence type="ECO:0000313" key="1">
    <source>
        <dbReference type="EMBL" id="MEI5617619.1"/>
    </source>
</evidence>
<organism evidence="1 2">
    <name type="scientific">Streptomyces brasiliscabiei</name>
    <dbReference type="NCBI Taxonomy" id="2736302"/>
    <lineage>
        <taxon>Bacteria</taxon>
        <taxon>Bacillati</taxon>
        <taxon>Actinomycetota</taxon>
        <taxon>Actinomycetes</taxon>
        <taxon>Kitasatosporales</taxon>
        <taxon>Streptomycetaceae</taxon>
        <taxon>Streptomyces</taxon>
    </lineage>
</organism>
<reference evidence="1 2" key="1">
    <citation type="submission" date="2024-03" db="EMBL/GenBank/DDBJ databases">
        <title>First Report of Pectobacterium brasiliscabiei causing potato scab in china.</title>
        <authorList>
            <person name="Handique U."/>
        </authorList>
    </citation>
    <scope>NUCLEOTIDE SEQUENCE [LARGE SCALE GENOMIC DNA]</scope>
    <source>
        <strain evidence="1 2">ZRIMU1503</strain>
    </source>
</reference>
<gene>
    <name evidence="1" type="ORF">WB403_51900</name>
</gene>
<comment type="caution">
    <text evidence="1">The sequence shown here is derived from an EMBL/GenBank/DDBJ whole genome shotgun (WGS) entry which is preliminary data.</text>
</comment>
<feature type="non-terminal residue" evidence="1">
    <location>
        <position position="78"/>
    </location>
</feature>
<accession>A0ABU8GYA1</accession>
<sequence length="78" mass="8522">RWNPLNLRRPFPRPPSGRRVLVAGMGPAGFTLAHHLINEGHFVVGIDGLKIEPLPGALGDPAVPIRDIASLREDLDDR</sequence>
<evidence type="ECO:0000313" key="2">
    <source>
        <dbReference type="Proteomes" id="UP001365781"/>
    </source>
</evidence>
<dbReference type="Proteomes" id="UP001365781">
    <property type="component" value="Unassembled WGS sequence"/>
</dbReference>
<proteinExistence type="predicted"/>
<protein>
    <submittedName>
        <fullName evidence="1">Uncharacterized protein</fullName>
    </submittedName>
</protein>
<dbReference type="EMBL" id="JBBAYM010000861">
    <property type="protein sequence ID" value="MEI5617619.1"/>
    <property type="molecule type" value="Genomic_DNA"/>
</dbReference>
<keyword evidence="2" id="KW-1185">Reference proteome</keyword>
<name>A0ABU8GYA1_9ACTN</name>
<feature type="non-terminal residue" evidence="1">
    <location>
        <position position="1"/>
    </location>
</feature>
<dbReference type="InterPro" id="IPR036188">
    <property type="entry name" value="FAD/NAD-bd_sf"/>
</dbReference>
<dbReference type="RefSeq" id="WP_336559433.1">
    <property type="nucleotide sequence ID" value="NZ_JBBAYM010000861.1"/>
</dbReference>